<feature type="compositionally biased region" description="Polar residues" evidence="1">
    <location>
        <begin position="29"/>
        <end position="41"/>
    </location>
</feature>
<name>A0A9P7BB15_MAUEX</name>
<organism evidence="3 4">
    <name type="scientific">Maudiozyma exigua</name>
    <name type="common">Yeast</name>
    <name type="synonym">Kazachstania exigua</name>
    <dbReference type="NCBI Taxonomy" id="34358"/>
    <lineage>
        <taxon>Eukaryota</taxon>
        <taxon>Fungi</taxon>
        <taxon>Dikarya</taxon>
        <taxon>Ascomycota</taxon>
        <taxon>Saccharomycotina</taxon>
        <taxon>Saccharomycetes</taxon>
        <taxon>Saccharomycetales</taxon>
        <taxon>Saccharomycetaceae</taxon>
        <taxon>Maudiozyma</taxon>
    </lineage>
</organism>
<dbReference type="Gene3D" id="3.90.180.10">
    <property type="entry name" value="Medium-chain alcohol dehydrogenases, catalytic domain"/>
    <property type="match status" value="1"/>
</dbReference>
<dbReference type="Gene3D" id="3.40.50.720">
    <property type="entry name" value="NAD(P)-binding Rossmann-like Domain"/>
    <property type="match status" value="1"/>
</dbReference>
<proteinExistence type="predicted"/>
<dbReference type="GO" id="GO:0016491">
    <property type="term" value="F:oxidoreductase activity"/>
    <property type="evidence" value="ECO:0007669"/>
    <property type="project" value="InterPro"/>
</dbReference>
<accession>A0A9P7BB15</accession>
<dbReference type="Pfam" id="PF08240">
    <property type="entry name" value="ADH_N"/>
    <property type="match status" value="1"/>
</dbReference>
<dbReference type="SUPFAM" id="SSF50129">
    <property type="entry name" value="GroES-like"/>
    <property type="match status" value="1"/>
</dbReference>
<dbReference type="InterPro" id="IPR052585">
    <property type="entry name" value="Lipid_raft_assoc_Zn_ADH"/>
</dbReference>
<dbReference type="Pfam" id="PF13602">
    <property type="entry name" value="ADH_zinc_N_2"/>
    <property type="match status" value="1"/>
</dbReference>
<dbReference type="FunFam" id="3.90.180.10:FF:000038">
    <property type="entry name" value="Ast1p"/>
    <property type="match status" value="1"/>
</dbReference>
<comment type="caution">
    <text evidence="3">The sequence shown here is derived from an EMBL/GenBank/DDBJ whole genome shotgun (WGS) entry which is preliminary data.</text>
</comment>
<dbReference type="InterPro" id="IPR011032">
    <property type="entry name" value="GroES-like_sf"/>
</dbReference>
<evidence type="ECO:0000313" key="4">
    <source>
        <dbReference type="Proteomes" id="UP000750334"/>
    </source>
</evidence>
<feature type="domain" description="Enoyl reductase (ER)" evidence="2">
    <location>
        <begin position="141"/>
        <end position="503"/>
    </location>
</feature>
<dbReference type="AlphaFoldDB" id="A0A9P7BB15"/>
<dbReference type="SMART" id="SM00829">
    <property type="entry name" value="PKS_ER"/>
    <property type="match status" value="1"/>
</dbReference>
<keyword evidence="4" id="KW-1185">Reference proteome</keyword>
<reference evidence="3 4" key="1">
    <citation type="submission" date="2020-11" db="EMBL/GenBank/DDBJ databases">
        <title>Kefir isolates.</title>
        <authorList>
            <person name="Marcisauskas S."/>
            <person name="Kim Y."/>
            <person name="Blasche S."/>
        </authorList>
    </citation>
    <scope>NUCLEOTIDE SEQUENCE [LARGE SCALE GENOMIC DNA]</scope>
    <source>
        <strain evidence="3 4">OG2</strain>
    </source>
</reference>
<dbReference type="InterPro" id="IPR036291">
    <property type="entry name" value="NAD(P)-bd_dom_sf"/>
</dbReference>
<dbReference type="PANTHER" id="PTHR43482:SF1">
    <property type="entry name" value="PROTEIN AST1-RELATED"/>
    <property type="match status" value="1"/>
</dbReference>
<dbReference type="OrthoDB" id="201656at2759"/>
<protein>
    <recommendedName>
        <fullName evidence="2">Enoyl reductase (ER) domain-containing protein</fullName>
    </recommendedName>
</protein>
<evidence type="ECO:0000313" key="3">
    <source>
        <dbReference type="EMBL" id="KAG0668505.1"/>
    </source>
</evidence>
<feature type="compositionally biased region" description="Basic and acidic residues" evidence="1">
    <location>
        <begin position="1"/>
        <end position="13"/>
    </location>
</feature>
<dbReference type="InterPro" id="IPR013154">
    <property type="entry name" value="ADH-like_N"/>
</dbReference>
<dbReference type="Proteomes" id="UP000750334">
    <property type="component" value="Unassembled WGS sequence"/>
</dbReference>
<sequence length="508" mass="56743">MDETYIKENHTDSNNHPPNIPPRNMGRTLDNTVDLNDNAESQFPPRDIEQTYDVDLNFDSNQPKNAQLNNNTLPNSIQPINKDMTKQRIVDKDAAPMIVVPQSQPTTPVIPDNAKFRSVSTPDKYAKFLTTKSLVFRCKTGPLEFSYNDRKLSGRETKNHLIVQVTYVGLNPVDKFIKNGYATPTHGEIGLGREYSGIITHVGENLDKDWKLGDEVYGIYYHPHLGVGCLTSSVLIDPKLDPIILRPLHITEQEAAGSLFCLGAAFNILDKIKNKKKLTPGSNILIIGGTSSIGMAALQLLINYYSIETKITIATRASGAAKLQKLFPSFAGQLVFIDYDSCKGKLTEPLKEIIQNEKYVVLQGDKRVEYPYNQGKLDIVLDFVGGYDVVQNSKTLIRKGGVYLTTVGDKVANYKKDTFGSYDSASANTRKMFGSMLWSYSYIHYYFDPNAKTASSNNWIAICGDLIRNGSVRCIVDKEYNWAETADALSYLSTQRAQGKLILKVDKF</sequence>
<dbReference type="InterPro" id="IPR020843">
    <property type="entry name" value="ER"/>
</dbReference>
<dbReference type="SUPFAM" id="SSF51735">
    <property type="entry name" value="NAD(P)-binding Rossmann-fold domains"/>
    <property type="match status" value="1"/>
</dbReference>
<dbReference type="EMBL" id="PUHR01000065">
    <property type="protein sequence ID" value="KAG0668505.1"/>
    <property type="molecule type" value="Genomic_DNA"/>
</dbReference>
<evidence type="ECO:0000256" key="1">
    <source>
        <dbReference type="SAM" id="MobiDB-lite"/>
    </source>
</evidence>
<dbReference type="PANTHER" id="PTHR43482">
    <property type="entry name" value="PROTEIN AST1-RELATED"/>
    <property type="match status" value="1"/>
</dbReference>
<gene>
    <name evidence="3" type="ORF">C6P45_004601</name>
</gene>
<feature type="region of interest" description="Disordered" evidence="1">
    <location>
        <begin position="1"/>
        <end position="46"/>
    </location>
</feature>
<evidence type="ECO:0000259" key="2">
    <source>
        <dbReference type="SMART" id="SM00829"/>
    </source>
</evidence>